<keyword evidence="1" id="KW-1133">Transmembrane helix</keyword>
<accession>F4PLL8</accession>
<evidence type="ECO:0000313" key="3">
    <source>
        <dbReference type="Proteomes" id="UP000007797"/>
    </source>
</evidence>
<dbReference type="Proteomes" id="UP000007797">
    <property type="component" value="Unassembled WGS sequence"/>
</dbReference>
<evidence type="ECO:0000313" key="2">
    <source>
        <dbReference type="EMBL" id="EGG23440.1"/>
    </source>
</evidence>
<keyword evidence="1" id="KW-0472">Membrane</keyword>
<proteinExistence type="predicted"/>
<dbReference type="KEGG" id="dfa:DFA_05572"/>
<protein>
    <submittedName>
        <fullName evidence="2">Uncharacterized protein</fullName>
    </submittedName>
</protein>
<feature type="transmembrane region" description="Helical" evidence="1">
    <location>
        <begin position="342"/>
        <end position="364"/>
    </location>
</feature>
<gene>
    <name evidence="2" type="ORF">DFA_05572</name>
</gene>
<keyword evidence="3" id="KW-1185">Reference proteome</keyword>
<organism evidence="2 3">
    <name type="scientific">Cavenderia fasciculata</name>
    <name type="common">Slime mold</name>
    <name type="synonym">Dictyostelium fasciculatum</name>
    <dbReference type="NCBI Taxonomy" id="261658"/>
    <lineage>
        <taxon>Eukaryota</taxon>
        <taxon>Amoebozoa</taxon>
        <taxon>Evosea</taxon>
        <taxon>Eumycetozoa</taxon>
        <taxon>Dictyostelia</taxon>
        <taxon>Acytosteliales</taxon>
        <taxon>Cavenderiaceae</taxon>
        <taxon>Cavenderia</taxon>
    </lineage>
</organism>
<reference evidence="3" key="1">
    <citation type="journal article" date="2011" name="Genome Res.">
        <title>Phylogeny-wide analysis of social amoeba genomes highlights ancient origins for complex intercellular communication.</title>
        <authorList>
            <person name="Heidel A.J."/>
            <person name="Lawal H.M."/>
            <person name="Felder M."/>
            <person name="Schilde C."/>
            <person name="Helps N.R."/>
            <person name="Tunggal B."/>
            <person name="Rivero F."/>
            <person name="John U."/>
            <person name="Schleicher M."/>
            <person name="Eichinger L."/>
            <person name="Platzer M."/>
            <person name="Noegel A.A."/>
            <person name="Schaap P."/>
            <person name="Gloeckner G."/>
        </authorList>
    </citation>
    <scope>NUCLEOTIDE SEQUENCE [LARGE SCALE GENOMIC DNA]</scope>
    <source>
        <strain evidence="3">SH3</strain>
    </source>
</reference>
<dbReference type="AlphaFoldDB" id="F4PLL8"/>
<sequence>MNHIISSIDFSRLIESRLVQGFLDLTKKDQIACLSIATISLLYSIKYNGGSISTWVYDKNFKRYIRDYYIRYTTADHIENYGFDFRQANTRMIKDLAWSVEHCNRIVATNYNFNLIQRLSTCVMAVVTINLGQFLERYGALSHQQKQKETSLTVHCQFFHALNRDPLYIGLKSILFQILLEDFCYAKQKQFQKANFFYSMTPAEIGITQVLCDLIIEISRKNPKILKDFVPLLPIFISLIEHNRGINDRMVGLNKMAYVAHLLKMENKKLKESPLPLEIIKQLRHLDSYPLSVPFGLYSNKESIALQLGLIGAITFIGQRASAAAAVWTIPSIFKYGYRKSSHIVASLYAGSFSLAVMVPTYYYGLRHLPNNTTVLYLAAFTEFKII</sequence>
<name>F4PLL8_CACFS</name>
<dbReference type="GeneID" id="14875004"/>
<dbReference type="EMBL" id="GL883008">
    <property type="protein sequence ID" value="EGG23440.1"/>
    <property type="molecule type" value="Genomic_DNA"/>
</dbReference>
<evidence type="ECO:0000256" key="1">
    <source>
        <dbReference type="SAM" id="Phobius"/>
    </source>
</evidence>
<dbReference type="RefSeq" id="XP_004361291.1">
    <property type="nucleotide sequence ID" value="XM_004361234.1"/>
</dbReference>
<keyword evidence="1" id="KW-0812">Transmembrane</keyword>